<organism evidence="2 3">
    <name type="scientific">Sinomonas cyclohexanicum</name>
    <name type="common">Corynebacterium cyclohexanicum</name>
    <dbReference type="NCBI Taxonomy" id="322009"/>
    <lineage>
        <taxon>Bacteria</taxon>
        <taxon>Bacillati</taxon>
        <taxon>Actinomycetota</taxon>
        <taxon>Actinomycetes</taxon>
        <taxon>Micrococcales</taxon>
        <taxon>Micrococcaceae</taxon>
        <taxon>Sinomonas</taxon>
    </lineage>
</organism>
<dbReference type="EMBL" id="AP024525">
    <property type="protein sequence ID" value="BCT75767.1"/>
    <property type="molecule type" value="Genomic_DNA"/>
</dbReference>
<dbReference type="Pfam" id="PF02464">
    <property type="entry name" value="CinA"/>
    <property type="match status" value="1"/>
</dbReference>
<evidence type="ECO:0000313" key="2">
    <source>
        <dbReference type="EMBL" id="BCT75767.1"/>
    </source>
</evidence>
<protein>
    <submittedName>
        <fullName evidence="2">Competence damage-inducible protein A</fullName>
    </submittedName>
</protein>
<gene>
    <name evidence="2" type="ORF">SCMU_16090</name>
</gene>
<keyword evidence="3" id="KW-1185">Reference proteome</keyword>
<dbReference type="NCBIfam" id="TIGR00199">
    <property type="entry name" value="PncC_domain"/>
    <property type="match status" value="1"/>
</dbReference>
<dbReference type="Proteomes" id="UP001319861">
    <property type="component" value="Chromosome"/>
</dbReference>
<dbReference type="SUPFAM" id="SSF142433">
    <property type="entry name" value="CinA-like"/>
    <property type="match status" value="1"/>
</dbReference>
<dbReference type="InterPro" id="IPR036653">
    <property type="entry name" value="CinA-like_C"/>
</dbReference>
<proteinExistence type="predicted"/>
<sequence>MGSIAGGEATTAREVVEAFIARGVTAATAESLTAGLVAATIADVAGASAMLRGGVVSYSSEVKADVLGVSRELLDAAGSVDAEVARQMADGARRVCGADYGVATTGVAGPEPHDGKPVGTVFVAVAGPTGTTVGSYRFDGDRPAIRTAATRAALVRLLEALRADA</sequence>
<accession>A0ABN6FFU4</accession>
<reference evidence="2 3" key="1">
    <citation type="journal article" date="2021" name="J. Biosci. Bioeng.">
        <title>Identification and characterization of a chc gene cluster responsible for the aromatization pathway of cyclohexanecarboxylate degradation in Sinomonas cyclohexanicum ATCC 51369.</title>
        <authorList>
            <person name="Yamamoto T."/>
            <person name="Hasegawa Y."/>
            <person name="Lau P.C.K."/>
            <person name="Iwaki H."/>
        </authorList>
    </citation>
    <scope>NUCLEOTIDE SEQUENCE [LARGE SCALE GENOMIC DNA]</scope>
    <source>
        <strain evidence="2 3">ATCC 51369</strain>
    </source>
</reference>
<evidence type="ECO:0000259" key="1">
    <source>
        <dbReference type="Pfam" id="PF02464"/>
    </source>
</evidence>
<dbReference type="InterPro" id="IPR008136">
    <property type="entry name" value="CinA_C"/>
</dbReference>
<feature type="domain" description="CinA C-terminal" evidence="1">
    <location>
        <begin position="10"/>
        <end position="160"/>
    </location>
</feature>
<evidence type="ECO:0000313" key="3">
    <source>
        <dbReference type="Proteomes" id="UP001319861"/>
    </source>
</evidence>
<dbReference type="Gene3D" id="3.90.950.20">
    <property type="entry name" value="CinA-like"/>
    <property type="match status" value="1"/>
</dbReference>
<name>A0ABN6FFU4_SINCY</name>
<dbReference type="RefSeq" id="WP_229232477.1">
    <property type="nucleotide sequence ID" value="NZ_AP024525.1"/>
</dbReference>